<dbReference type="GeneTree" id="ENSGT00940000162693"/>
<evidence type="ECO:0000256" key="2">
    <source>
        <dbReference type="ARBA" id="ARBA00023319"/>
    </source>
</evidence>
<proteinExistence type="predicted"/>
<reference evidence="4" key="3">
    <citation type="submission" date="2025-09" db="UniProtKB">
        <authorList>
            <consortium name="Ensembl"/>
        </authorList>
    </citation>
    <scope>IDENTIFICATION</scope>
    <source>
        <strain evidence="4">Brown Norway</strain>
    </source>
</reference>
<gene>
    <name evidence="4" type="primary">Lair1</name>
</gene>
<keyword evidence="3" id="KW-0472">Membrane</keyword>
<protein>
    <submittedName>
        <fullName evidence="4">Leukocyte-associated immunoglobulin-like receptor 1</fullName>
    </submittedName>
</protein>
<keyword evidence="1" id="KW-1015">Disulfide bond</keyword>
<dbReference type="InterPro" id="IPR036179">
    <property type="entry name" value="Ig-like_dom_sf"/>
</dbReference>
<name>A0ABK0LB02_RAT</name>
<feature type="transmembrane region" description="Helical" evidence="3">
    <location>
        <begin position="152"/>
        <end position="176"/>
    </location>
</feature>
<dbReference type="Proteomes" id="UP000002494">
    <property type="component" value="Chromosome 1"/>
</dbReference>
<dbReference type="Ensembl" id="ENSRNOT00000120736.2">
    <property type="protein sequence ID" value="ENSRNOP00000098361.2"/>
    <property type="gene ID" value="ENSRNOG00000027733.7"/>
</dbReference>
<sequence>MVFMEDMGRHKNILREQFSFITLSRKRNQAMCETLESLSDFTICAEPGPVIPQGNFITIVCSTSGEYDTVRLEKEGSTFMEKKTEPHGKQHRFRIGPVNETITGYYNCIFEKNYVWSQRSNDLQLKVIKENVTQGLAPGPSMTSDTSWLKTYSIHILTVVSVIFLLCLSLFLFCFLSHRQKKQGLPNNKSQHQRSQERLNLATNGLEKTSDIVMDDSLSEDRQTETWTPVAGDLQEVTYAQLDHDSLTQRTVKDVTPQNRVIMAESSTYAAIMRC</sequence>
<dbReference type="PANTHER" id="PTHR11738">
    <property type="entry name" value="MHC CLASS I NK CELL RECEPTOR"/>
    <property type="match status" value="1"/>
</dbReference>
<dbReference type="RGD" id="1560048">
    <property type="gene designation" value="Lair1"/>
</dbReference>
<dbReference type="Gene3D" id="2.60.40.10">
    <property type="entry name" value="Immunoglobulins"/>
    <property type="match status" value="1"/>
</dbReference>
<evidence type="ECO:0000313" key="4">
    <source>
        <dbReference type="Ensembl" id="ENSRNOP00000098361.2"/>
    </source>
</evidence>
<evidence type="ECO:0000313" key="5">
    <source>
        <dbReference type="Proteomes" id="UP000002494"/>
    </source>
</evidence>
<dbReference type="PANTHER" id="PTHR11738:SF129">
    <property type="entry name" value="LEUKOCYTE-ASSOCIATED IMMUNOGLOBULIN-LIKE RECEPTOR 1"/>
    <property type="match status" value="1"/>
</dbReference>
<accession>A0ABK0LB02</accession>
<dbReference type="InterPro" id="IPR050412">
    <property type="entry name" value="Ig-like_Receptors_ImmuneReg"/>
</dbReference>
<reference evidence="4" key="2">
    <citation type="submission" date="2025-08" db="UniProtKB">
        <authorList>
            <consortium name="Ensembl"/>
        </authorList>
    </citation>
    <scope>IDENTIFICATION</scope>
    <source>
        <strain evidence="4">Brown Norway</strain>
    </source>
</reference>
<keyword evidence="3" id="KW-1133">Transmembrane helix</keyword>
<reference evidence="4" key="1">
    <citation type="submission" date="2024-01" db="EMBL/GenBank/DDBJ databases">
        <title>GRCr8: a new rat reference genome assembly contstructed from accurate long reads and long range scaffolding.</title>
        <authorList>
            <person name="Doris P.A."/>
            <person name="Kalbfleisch T."/>
            <person name="Li K."/>
            <person name="Howe K."/>
            <person name="Wood J."/>
        </authorList>
    </citation>
    <scope>NUCLEOTIDE SEQUENCE [LARGE SCALE GENOMIC DNA]</scope>
    <source>
        <strain evidence="4">Brown Norway</strain>
    </source>
</reference>
<dbReference type="SUPFAM" id="SSF48726">
    <property type="entry name" value="Immunoglobulin"/>
    <property type="match status" value="1"/>
</dbReference>
<keyword evidence="2" id="KW-0393">Immunoglobulin domain</keyword>
<keyword evidence="3" id="KW-0812">Transmembrane</keyword>
<evidence type="ECO:0000256" key="3">
    <source>
        <dbReference type="SAM" id="Phobius"/>
    </source>
</evidence>
<organism evidence="4 5">
    <name type="scientific">Rattus norvegicus</name>
    <name type="common">Rat</name>
    <dbReference type="NCBI Taxonomy" id="10116"/>
    <lineage>
        <taxon>Eukaryota</taxon>
        <taxon>Metazoa</taxon>
        <taxon>Chordata</taxon>
        <taxon>Craniata</taxon>
        <taxon>Vertebrata</taxon>
        <taxon>Euteleostomi</taxon>
        <taxon>Mammalia</taxon>
        <taxon>Eutheria</taxon>
        <taxon>Euarchontoglires</taxon>
        <taxon>Glires</taxon>
        <taxon>Rodentia</taxon>
        <taxon>Myomorpha</taxon>
        <taxon>Muroidea</taxon>
        <taxon>Muridae</taxon>
        <taxon>Murinae</taxon>
        <taxon>Rattus</taxon>
    </lineage>
</organism>
<dbReference type="InterPro" id="IPR013783">
    <property type="entry name" value="Ig-like_fold"/>
</dbReference>
<evidence type="ECO:0000256" key="1">
    <source>
        <dbReference type="ARBA" id="ARBA00023157"/>
    </source>
</evidence>
<keyword evidence="5" id="KW-1185">Reference proteome</keyword>